<organism evidence="2">
    <name type="scientific">Cereibacter sphaeroides (strain ATCC 17025 / ATH 2.4.3)</name>
    <name type="common">Rhodobacter sphaeroides</name>
    <dbReference type="NCBI Taxonomy" id="349102"/>
    <lineage>
        <taxon>Bacteria</taxon>
        <taxon>Pseudomonadati</taxon>
        <taxon>Pseudomonadota</taxon>
        <taxon>Alphaproteobacteria</taxon>
        <taxon>Rhodobacterales</taxon>
        <taxon>Paracoccaceae</taxon>
        <taxon>Cereibacter</taxon>
    </lineage>
</organism>
<dbReference type="HOGENOM" id="CLU_1814338_0_0_5"/>
<dbReference type="EMBL" id="CP000661">
    <property type="protein sequence ID" value="ABP69643.1"/>
    <property type="molecule type" value="Genomic_DNA"/>
</dbReference>
<name>A4WQH9_CERS5</name>
<dbReference type="KEGG" id="rsq:Rsph17025_0737"/>
<dbReference type="AlphaFoldDB" id="A4WQH9"/>
<dbReference type="STRING" id="349102.Rsph17025_0737"/>
<protein>
    <submittedName>
        <fullName evidence="2">Uncharacterized protein</fullName>
    </submittedName>
</protein>
<feature type="region of interest" description="Disordered" evidence="1">
    <location>
        <begin position="123"/>
        <end position="142"/>
    </location>
</feature>
<proteinExistence type="predicted"/>
<dbReference type="eggNOG" id="COG4584">
    <property type="taxonomic scope" value="Bacteria"/>
</dbReference>
<evidence type="ECO:0000313" key="2">
    <source>
        <dbReference type="EMBL" id="ABP69643.1"/>
    </source>
</evidence>
<reference evidence="2" key="1">
    <citation type="submission" date="2007-04" db="EMBL/GenBank/DDBJ databases">
        <title>Complete sequence of chromosome of Rhodobacter sphaeroides ATCC 17025.</title>
        <authorList>
            <consortium name="US DOE Joint Genome Institute"/>
            <person name="Copeland A."/>
            <person name="Lucas S."/>
            <person name="Lapidus A."/>
            <person name="Barry K."/>
            <person name="Detter J.C."/>
            <person name="Glavina del Rio T."/>
            <person name="Hammon N."/>
            <person name="Israni S."/>
            <person name="Dalin E."/>
            <person name="Tice H."/>
            <person name="Pitluck S."/>
            <person name="Chertkov O."/>
            <person name="Brettin T."/>
            <person name="Bruce D."/>
            <person name="Han C."/>
            <person name="Schmutz J."/>
            <person name="Larimer F."/>
            <person name="Land M."/>
            <person name="Hauser L."/>
            <person name="Kyrpides N."/>
            <person name="Kim E."/>
            <person name="Richardson P."/>
            <person name="Mackenzie C."/>
            <person name="Choudhary M."/>
            <person name="Donohue T.J."/>
            <person name="Kaplan S."/>
        </authorList>
    </citation>
    <scope>NUCLEOTIDE SEQUENCE [LARGE SCALE GENOMIC DNA]</scope>
    <source>
        <strain evidence="2">ATCC 17025</strain>
    </source>
</reference>
<evidence type="ECO:0000256" key="1">
    <source>
        <dbReference type="SAM" id="MobiDB-lite"/>
    </source>
</evidence>
<accession>A4WQH9</accession>
<gene>
    <name evidence="2" type="ordered locus">Rsph17025_0737</name>
</gene>
<sequence length="142" mass="15836">MRDGHQAARCAALSVPATDLREALMKTAEDVDEMLRLRACGWGAKRIGRHLGCSHHAVKPYLEAGGAVAFRQPARVRALDGHEDWLRERFLRHRGNADVVRQELIAEKYVLVSLRTVERAVTSSRGTRPRVADARVQSSAPF</sequence>